<dbReference type="Gene3D" id="1.10.150.240">
    <property type="entry name" value="Putative phosphatase, domain 2"/>
    <property type="match status" value="1"/>
</dbReference>
<reference evidence="2 3" key="1">
    <citation type="submission" date="2017-07" db="EMBL/GenBank/DDBJ databases">
        <title>Amycolatopsis thailandensis Genome sequencing and assembly.</title>
        <authorList>
            <person name="Kaur N."/>
            <person name="Mayilraj S."/>
        </authorList>
    </citation>
    <scope>NUCLEOTIDE SEQUENCE [LARGE SCALE GENOMIC DNA]</scope>
    <source>
        <strain evidence="2 3">JCM 16380</strain>
    </source>
</reference>
<organism evidence="2 3">
    <name type="scientific">Amycolatopsis thailandensis</name>
    <dbReference type="NCBI Taxonomy" id="589330"/>
    <lineage>
        <taxon>Bacteria</taxon>
        <taxon>Bacillati</taxon>
        <taxon>Actinomycetota</taxon>
        <taxon>Actinomycetes</taxon>
        <taxon>Pseudonocardiales</taxon>
        <taxon>Pseudonocardiaceae</taxon>
        <taxon>Amycolatopsis</taxon>
    </lineage>
</organism>
<keyword evidence="2" id="KW-0378">Hydrolase</keyword>
<dbReference type="OrthoDB" id="9797743at2"/>
<dbReference type="RefSeq" id="WP_093936937.1">
    <property type="nucleotide sequence ID" value="NZ_NMQT01000102.1"/>
</dbReference>
<dbReference type="EMBL" id="NMQT01000102">
    <property type="protein sequence ID" value="OXM50276.1"/>
    <property type="molecule type" value="Genomic_DNA"/>
</dbReference>
<dbReference type="InterPro" id="IPR051806">
    <property type="entry name" value="HAD-like_SPP"/>
</dbReference>
<proteinExistence type="predicted"/>
<dbReference type="Gene3D" id="3.40.50.1000">
    <property type="entry name" value="HAD superfamily/HAD-like"/>
    <property type="match status" value="1"/>
</dbReference>
<name>A0A229RUF6_9PSEU</name>
<dbReference type="PANTHER" id="PTHR43481">
    <property type="entry name" value="FRUCTOSE-1-PHOSPHATE PHOSPHATASE"/>
    <property type="match status" value="1"/>
</dbReference>
<dbReference type="Pfam" id="PF00702">
    <property type="entry name" value="Hydrolase"/>
    <property type="match status" value="1"/>
</dbReference>
<evidence type="ECO:0000313" key="2">
    <source>
        <dbReference type="EMBL" id="OXM50276.1"/>
    </source>
</evidence>
<sequence>MTTPTPAPAGAAPSAACGCAPAIPDDADAVIFDFDGTLADTTARYEHALRTALNEFGVELDPAWYRRHLGLSIHDLLAQHPGTGGLPHEEIVRLSRARLLATVRTLTPNPCVLALLRAARQTGLACAVASGAVRVLLEPGIAALGLTRELPVVVARDDVACGKPAPDLYLTAARKLGIPPRRCLAVDDAPDGIAAARTAGMRVIEVRDGHLSPTDTGAVPSRPRQQGA</sequence>
<protein>
    <submittedName>
        <fullName evidence="2">HAD family hydrolase</fullName>
    </submittedName>
</protein>
<dbReference type="SFLD" id="SFLDS00003">
    <property type="entry name" value="Haloacid_Dehalogenase"/>
    <property type="match status" value="1"/>
</dbReference>
<feature type="region of interest" description="Disordered" evidence="1">
    <location>
        <begin position="209"/>
        <end position="228"/>
    </location>
</feature>
<comment type="caution">
    <text evidence="2">The sequence shown here is derived from an EMBL/GenBank/DDBJ whole genome shotgun (WGS) entry which is preliminary data.</text>
</comment>
<accession>A0A229RUF6</accession>
<evidence type="ECO:0000256" key="1">
    <source>
        <dbReference type="SAM" id="MobiDB-lite"/>
    </source>
</evidence>
<dbReference type="NCBIfam" id="TIGR01509">
    <property type="entry name" value="HAD-SF-IA-v3"/>
    <property type="match status" value="1"/>
</dbReference>
<dbReference type="InterPro" id="IPR023214">
    <property type="entry name" value="HAD_sf"/>
</dbReference>
<dbReference type="AlphaFoldDB" id="A0A229RUF6"/>
<evidence type="ECO:0000313" key="3">
    <source>
        <dbReference type="Proteomes" id="UP000215223"/>
    </source>
</evidence>
<dbReference type="SUPFAM" id="SSF56784">
    <property type="entry name" value="HAD-like"/>
    <property type="match status" value="1"/>
</dbReference>
<dbReference type="SFLD" id="SFLDG01129">
    <property type="entry name" value="C1.5:_HAD__Beta-PGM__Phosphata"/>
    <property type="match status" value="1"/>
</dbReference>
<dbReference type="InterPro" id="IPR036412">
    <property type="entry name" value="HAD-like_sf"/>
</dbReference>
<dbReference type="PANTHER" id="PTHR43481:SF4">
    <property type="entry name" value="GLYCEROL-1-PHOSPHATE PHOSPHOHYDROLASE 1-RELATED"/>
    <property type="match status" value="1"/>
</dbReference>
<gene>
    <name evidence="2" type="ORF">CFP71_28000</name>
</gene>
<dbReference type="Proteomes" id="UP000215223">
    <property type="component" value="Unassembled WGS sequence"/>
</dbReference>
<dbReference type="GO" id="GO:0050308">
    <property type="term" value="F:sugar-phosphatase activity"/>
    <property type="evidence" value="ECO:0007669"/>
    <property type="project" value="TreeGrafter"/>
</dbReference>
<dbReference type="InterPro" id="IPR006439">
    <property type="entry name" value="HAD-SF_hydro_IA"/>
</dbReference>
<dbReference type="InterPro" id="IPR023198">
    <property type="entry name" value="PGP-like_dom2"/>
</dbReference>
<dbReference type="PRINTS" id="PR00413">
    <property type="entry name" value="HADHALOGNASE"/>
</dbReference>
<keyword evidence="3" id="KW-1185">Reference proteome</keyword>